<gene>
    <name evidence="1" type="ORF">PBC2_070</name>
</gene>
<dbReference type="EMBL" id="KT070867">
    <property type="protein sequence ID" value="AKQ08385.1"/>
    <property type="molecule type" value="Genomic_DNA"/>
</dbReference>
<keyword evidence="2" id="KW-1185">Reference proteome</keyword>
<evidence type="ECO:0000313" key="2">
    <source>
        <dbReference type="Proteomes" id="UP000223102"/>
    </source>
</evidence>
<dbReference type="Proteomes" id="UP000223102">
    <property type="component" value="Segment"/>
</dbReference>
<accession>A0A218KBW1</accession>
<sequence>MKKNKPLFITKHQLKRMAKRGISKAIIQAVVEYGAWGEGNAPFSHIVEYKGVIVILYSQKSQYNVSSCKLNRKYTKKAEELSKNNKIDFWKACHQVVKSIDFKDDIKRIGEEYAKR</sequence>
<name>A0A218KBW1_9CAUD</name>
<protein>
    <submittedName>
        <fullName evidence="1">Uncharacterized protein</fullName>
    </submittedName>
</protein>
<proteinExistence type="predicted"/>
<reference evidence="1 2" key="1">
    <citation type="submission" date="2015-06" db="EMBL/GenBank/DDBJ databases">
        <title>Complete genome sequence of Bacillus cereus phage PBC2.</title>
        <authorList>
            <person name="Kong M."/>
            <person name="Ryu S."/>
        </authorList>
    </citation>
    <scope>NUCLEOTIDE SEQUENCE [LARGE SCALE GENOMIC DNA]</scope>
</reference>
<evidence type="ECO:0000313" key="1">
    <source>
        <dbReference type="EMBL" id="AKQ08385.1"/>
    </source>
</evidence>
<organism evidence="1 2">
    <name type="scientific">Bacillus phage PBC2</name>
    <dbReference type="NCBI Taxonomy" id="1675029"/>
    <lineage>
        <taxon>Viruses</taxon>
        <taxon>Duplodnaviria</taxon>
        <taxon>Heunggongvirae</taxon>
        <taxon>Uroviricota</taxon>
        <taxon>Caudoviricetes</taxon>
        <taxon>Andregratiavirinae</taxon>
        <taxon>Haetaevirus</taxon>
        <taxon>Haetaevirus PBC2</taxon>
    </lineage>
</organism>